<dbReference type="EMBL" id="AZEY01000068">
    <property type="protein sequence ID" value="KRL65416.1"/>
    <property type="molecule type" value="Genomic_DNA"/>
</dbReference>
<comment type="caution">
    <text evidence="3">The sequence shown here is derived from an EMBL/GenBank/DDBJ whole genome shotgun (WGS) entry which is preliminary data.</text>
</comment>
<keyword evidence="1" id="KW-0238">DNA-binding</keyword>
<feature type="domain" description="HTH merR-type" evidence="2">
    <location>
        <begin position="1"/>
        <end position="69"/>
    </location>
</feature>
<dbReference type="Gene3D" id="1.10.1660.10">
    <property type="match status" value="1"/>
</dbReference>
<dbReference type="AlphaFoldDB" id="A0A0R1SI88"/>
<name>A0A0R1SI88_9LACO</name>
<evidence type="ECO:0000313" key="3">
    <source>
        <dbReference type="EMBL" id="KRL65416.1"/>
    </source>
</evidence>
<dbReference type="PATRIC" id="fig|1423739.3.peg.255"/>
<accession>A0A0R1SI88</accession>
<sequence>MNIDTVAKKFDVTKDTLRYWERVGILPTVKRNQSGYREYSKYDMNWIFYIKALRHAGMTIEALIEFVKLYRDDHLNTDVRKSLLIEQRQDLVDKVAAINQTLNYLNYKIDHYEDHTLKYEQEKLSYEEEN</sequence>
<dbReference type="PROSITE" id="PS50937">
    <property type="entry name" value="HTH_MERR_2"/>
    <property type="match status" value="1"/>
</dbReference>
<dbReference type="PANTHER" id="PTHR30204">
    <property type="entry name" value="REDOX-CYCLING DRUG-SENSING TRANSCRIPTIONAL ACTIVATOR SOXR"/>
    <property type="match status" value="1"/>
</dbReference>
<dbReference type="PANTHER" id="PTHR30204:SF98">
    <property type="entry name" value="HTH-TYPE TRANSCRIPTIONAL REGULATOR ADHR"/>
    <property type="match status" value="1"/>
</dbReference>
<dbReference type="InterPro" id="IPR047057">
    <property type="entry name" value="MerR_fam"/>
</dbReference>
<evidence type="ECO:0000259" key="2">
    <source>
        <dbReference type="PROSITE" id="PS50937"/>
    </source>
</evidence>
<dbReference type="RefSeq" id="WP_057864831.1">
    <property type="nucleotide sequence ID" value="NZ_AZEY01000068.1"/>
</dbReference>
<proteinExistence type="predicted"/>
<organism evidence="3 4">
    <name type="scientific">Lentilactobacillus diolivorans DSM 14421</name>
    <dbReference type="NCBI Taxonomy" id="1423739"/>
    <lineage>
        <taxon>Bacteria</taxon>
        <taxon>Bacillati</taxon>
        <taxon>Bacillota</taxon>
        <taxon>Bacilli</taxon>
        <taxon>Lactobacillales</taxon>
        <taxon>Lactobacillaceae</taxon>
        <taxon>Lentilactobacillus</taxon>
    </lineage>
</organism>
<evidence type="ECO:0000313" key="4">
    <source>
        <dbReference type="Proteomes" id="UP000052013"/>
    </source>
</evidence>
<dbReference type="GO" id="GO:0003700">
    <property type="term" value="F:DNA-binding transcription factor activity"/>
    <property type="evidence" value="ECO:0007669"/>
    <property type="project" value="InterPro"/>
</dbReference>
<dbReference type="Pfam" id="PF13411">
    <property type="entry name" value="MerR_1"/>
    <property type="match status" value="1"/>
</dbReference>
<dbReference type="CDD" id="cd01109">
    <property type="entry name" value="HTH_YyaN"/>
    <property type="match status" value="1"/>
</dbReference>
<dbReference type="Proteomes" id="UP000052013">
    <property type="component" value="Unassembled WGS sequence"/>
</dbReference>
<dbReference type="InterPro" id="IPR000551">
    <property type="entry name" value="MerR-type_HTH_dom"/>
</dbReference>
<dbReference type="STRING" id="1423739.FC85_GL000243"/>
<evidence type="ECO:0000256" key="1">
    <source>
        <dbReference type="ARBA" id="ARBA00023125"/>
    </source>
</evidence>
<dbReference type="GO" id="GO:0003677">
    <property type="term" value="F:DNA binding"/>
    <property type="evidence" value="ECO:0007669"/>
    <property type="project" value="UniProtKB-KW"/>
</dbReference>
<dbReference type="InterPro" id="IPR009061">
    <property type="entry name" value="DNA-bd_dom_put_sf"/>
</dbReference>
<gene>
    <name evidence="3" type="ORF">FC85_GL000243</name>
</gene>
<dbReference type="SUPFAM" id="SSF46955">
    <property type="entry name" value="Putative DNA-binding domain"/>
    <property type="match status" value="1"/>
</dbReference>
<protein>
    <submittedName>
        <fullName evidence="3">Merr family transcriptional regulator</fullName>
    </submittedName>
</protein>
<reference evidence="3 4" key="1">
    <citation type="journal article" date="2015" name="Genome Announc.">
        <title>Expanding the biotechnology potential of lactobacilli through comparative genomics of 213 strains and associated genera.</title>
        <authorList>
            <person name="Sun Z."/>
            <person name="Harris H.M."/>
            <person name="McCann A."/>
            <person name="Guo C."/>
            <person name="Argimon S."/>
            <person name="Zhang W."/>
            <person name="Yang X."/>
            <person name="Jeffery I.B."/>
            <person name="Cooney J.C."/>
            <person name="Kagawa T.F."/>
            <person name="Liu W."/>
            <person name="Song Y."/>
            <person name="Salvetti E."/>
            <person name="Wrobel A."/>
            <person name="Rasinkangas P."/>
            <person name="Parkhill J."/>
            <person name="Rea M.C."/>
            <person name="O'Sullivan O."/>
            <person name="Ritari J."/>
            <person name="Douillard F.P."/>
            <person name="Paul Ross R."/>
            <person name="Yang R."/>
            <person name="Briner A.E."/>
            <person name="Felis G.E."/>
            <person name="de Vos W.M."/>
            <person name="Barrangou R."/>
            <person name="Klaenhammer T.R."/>
            <person name="Caufield P.W."/>
            <person name="Cui Y."/>
            <person name="Zhang H."/>
            <person name="O'Toole P.W."/>
        </authorList>
    </citation>
    <scope>NUCLEOTIDE SEQUENCE [LARGE SCALE GENOMIC DNA]</scope>
    <source>
        <strain evidence="3 4">DSM 14421</strain>
    </source>
</reference>
<dbReference type="SMART" id="SM00422">
    <property type="entry name" value="HTH_MERR"/>
    <property type="match status" value="1"/>
</dbReference>